<reference evidence="2 3" key="1">
    <citation type="submission" date="2014-04" db="EMBL/GenBank/DDBJ databases">
        <authorList>
            <consortium name="DOE Joint Genome Institute"/>
            <person name="Kuo A."/>
            <person name="Tarkka M."/>
            <person name="Buscot F."/>
            <person name="Kohler A."/>
            <person name="Nagy L.G."/>
            <person name="Floudas D."/>
            <person name="Copeland A."/>
            <person name="Barry K.W."/>
            <person name="Cichocki N."/>
            <person name="Veneault-Fourrey C."/>
            <person name="LaButti K."/>
            <person name="Lindquist E.A."/>
            <person name="Lipzen A."/>
            <person name="Lundell T."/>
            <person name="Morin E."/>
            <person name="Murat C."/>
            <person name="Sun H."/>
            <person name="Tunlid A."/>
            <person name="Henrissat B."/>
            <person name="Grigoriev I.V."/>
            <person name="Hibbett D.S."/>
            <person name="Martin F."/>
            <person name="Nordberg H.P."/>
            <person name="Cantor M.N."/>
            <person name="Hua S.X."/>
        </authorList>
    </citation>
    <scope>NUCLEOTIDE SEQUENCE [LARGE SCALE GENOMIC DNA]</scope>
    <source>
        <strain evidence="2 3">F 1598</strain>
    </source>
</reference>
<keyword evidence="1" id="KW-1133">Transmembrane helix</keyword>
<sequence>MCVSGFLYRLSRLSVQSKLAFRLVSYLYLTIVLTVLPSAIVIVLRFVGDLFINTTLAPPVDLYIMPSKCDPRLLCILIPTCISELTKYLFIALM</sequence>
<protein>
    <submittedName>
        <fullName evidence="2">Uncharacterized protein</fullName>
    </submittedName>
</protein>
<evidence type="ECO:0000313" key="2">
    <source>
        <dbReference type="EMBL" id="KIM77971.1"/>
    </source>
</evidence>
<name>A0A0C3FDK9_PILCF</name>
<accession>A0A0C3FDK9</accession>
<dbReference type="EMBL" id="KN833020">
    <property type="protein sequence ID" value="KIM77971.1"/>
    <property type="molecule type" value="Genomic_DNA"/>
</dbReference>
<keyword evidence="3" id="KW-1185">Reference proteome</keyword>
<organism evidence="2 3">
    <name type="scientific">Piloderma croceum (strain F 1598)</name>
    <dbReference type="NCBI Taxonomy" id="765440"/>
    <lineage>
        <taxon>Eukaryota</taxon>
        <taxon>Fungi</taxon>
        <taxon>Dikarya</taxon>
        <taxon>Basidiomycota</taxon>
        <taxon>Agaricomycotina</taxon>
        <taxon>Agaricomycetes</taxon>
        <taxon>Agaricomycetidae</taxon>
        <taxon>Atheliales</taxon>
        <taxon>Atheliaceae</taxon>
        <taxon>Piloderma</taxon>
    </lineage>
</organism>
<proteinExistence type="predicted"/>
<evidence type="ECO:0000256" key="1">
    <source>
        <dbReference type="SAM" id="Phobius"/>
    </source>
</evidence>
<feature type="transmembrane region" description="Helical" evidence="1">
    <location>
        <begin position="26"/>
        <end position="52"/>
    </location>
</feature>
<reference evidence="3" key="2">
    <citation type="submission" date="2015-01" db="EMBL/GenBank/DDBJ databases">
        <title>Evolutionary Origins and Diversification of the Mycorrhizal Mutualists.</title>
        <authorList>
            <consortium name="DOE Joint Genome Institute"/>
            <consortium name="Mycorrhizal Genomics Consortium"/>
            <person name="Kohler A."/>
            <person name="Kuo A."/>
            <person name="Nagy L.G."/>
            <person name="Floudas D."/>
            <person name="Copeland A."/>
            <person name="Barry K.W."/>
            <person name="Cichocki N."/>
            <person name="Veneault-Fourrey C."/>
            <person name="LaButti K."/>
            <person name="Lindquist E.A."/>
            <person name="Lipzen A."/>
            <person name="Lundell T."/>
            <person name="Morin E."/>
            <person name="Murat C."/>
            <person name="Riley R."/>
            <person name="Ohm R."/>
            <person name="Sun H."/>
            <person name="Tunlid A."/>
            <person name="Henrissat B."/>
            <person name="Grigoriev I.V."/>
            <person name="Hibbett D.S."/>
            <person name="Martin F."/>
        </authorList>
    </citation>
    <scope>NUCLEOTIDE SEQUENCE [LARGE SCALE GENOMIC DNA]</scope>
    <source>
        <strain evidence="3">F 1598</strain>
    </source>
</reference>
<dbReference type="AlphaFoldDB" id="A0A0C3FDK9"/>
<dbReference type="InParanoid" id="A0A0C3FDK9"/>
<evidence type="ECO:0000313" key="3">
    <source>
        <dbReference type="Proteomes" id="UP000054166"/>
    </source>
</evidence>
<dbReference type="Proteomes" id="UP000054166">
    <property type="component" value="Unassembled WGS sequence"/>
</dbReference>
<dbReference type="HOGENOM" id="CLU_2386971_0_0_1"/>
<gene>
    <name evidence="2" type="ORF">PILCRDRAFT_607126</name>
</gene>
<keyword evidence="1" id="KW-0472">Membrane</keyword>
<keyword evidence="1" id="KW-0812">Transmembrane</keyword>